<name>A0A6A4KT91_9ERIC</name>
<evidence type="ECO:0000313" key="5">
    <source>
        <dbReference type="Proteomes" id="UP000428333"/>
    </source>
</evidence>
<feature type="compositionally biased region" description="Low complexity" evidence="1">
    <location>
        <begin position="123"/>
        <end position="154"/>
    </location>
</feature>
<feature type="non-terminal residue" evidence="4">
    <location>
        <position position="1"/>
    </location>
</feature>
<sequence length="284" mass="31767">MSAAIFTTWASISSWFTPTVLFCLLNLTIGTIFLSSNFKSHHKNPPYQNENHSDHNPAQLARAPSILDRVRSINFSLYRSDSLDALQTQLARAPSILDRVRSIDYFSPNRSDSLDPSQPEPQQPETQQPEPQQPETQQPEPQQPETQQPDPVQPQLTRAPSILERVKSFNFSLYGYDHPDPKHHSKLDHVTRSKSDTTGEGEGRVAAAAAARMRKSASEKLREAEETEEEDEEELRRPATVREGKGTTAAGFFGEEEEERHGHMVESGQDVLHVEVAGNGDADC</sequence>
<dbReference type="Pfam" id="PF14364">
    <property type="entry name" value="DUF4408"/>
    <property type="match status" value="1"/>
</dbReference>
<feature type="compositionally biased region" description="Basic and acidic residues" evidence="1">
    <location>
        <begin position="177"/>
        <end position="203"/>
    </location>
</feature>
<feature type="compositionally biased region" description="Basic and acidic residues" evidence="1">
    <location>
        <begin position="234"/>
        <end position="245"/>
    </location>
</feature>
<keyword evidence="2" id="KW-0472">Membrane</keyword>
<dbReference type="PANTHER" id="PTHR33098:SF57">
    <property type="entry name" value="DUF4408 DOMAIN PROTEIN"/>
    <property type="match status" value="1"/>
</dbReference>
<feature type="region of interest" description="Disordered" evidence="1">
    <location>
        <begin position="177"/>
        <end position="247"/>
    </location>
</feature>
<feature type="region of interest" description="Disordered" evidence="1">
    <location>
        <begin position="106"/>
        <end position="154"/>
    </location>
</feature>
<dbReference type="InterPro" id="IPR025520">
    <property type="entry name" value="DUF4408"/>
</dbReference>
<protein>
    <recommendedName>
        <fullName evidence="3">DUF4408 domain-containing protein</fullName>
    </recommendedName>
</protein>
<feature type="domain" description="DUF4408" evidence="3">
    <location>
        <begin position="9"/>
        <end position="38"/>
    </location>
</feature>
<evidence type="ECO:0000256" key="2">
    <source>
        <dbReference type="SAM" id="Phobius"/>
    </source>
</evidence>
<dbReference type="AlphaFoldDB" id="A0A6A4KT91"/>
<evidence type="ECO:0000256" key="1">
    <source>
        <dbReference type="SAM" id="MobiDB-lite"/>
    </source>
</evidence>
<evidence type="ECO:0000313" key="4">
    <source>
        <dbReference type="EMBL" id="KAE9448780.1"/>
    </source>
</evidence>
<dbReference type="Proteomes" id="UP000428333">
    <property type="component" value="Linkage Group LG12"/>
</dbReference>
<organism evidence="4 5">
    <name type="scientific">Rhododendron williamsianum</name>
    <dbReference type="NCBI Taxonomy" id="262921"/>
    <lineage>
        <taxon>Eukaryota</taxon>
        <taxon>Viridiplantae</taxon>
        <taxon>Streptophyta</taxon>
        <taxon>Embryophyta</taxon>
        <taxon>Tracheophyta</taxon>
        <taxon>Spermatophyta</taxon>
        <taxon>Magnoliopsida</taxon>
        <taxon>eudicotyledons</taxon>
        <taxon>Gunneridae</taxon>
        <taxon>Pentapetalae</taxon>
        <taxon>asterids</taxon>
        <taxon>Ericales</taxon>
        <taxon>Ericaceae</taxon>
        <taxon>Ericoideae</taxon>
        <taxon>Rhodoreae</taxon>
        <taxon>Rhododendron</taxon>
    </lineage>
</organism>
<keyword evidence="2" id="KW-1133">Transmembrane helix</keyword>
<proteinExistence type="predicted"/>
<dbReference type="PANTHER" id="PTHR33098">
    <property type="entry name" value="COTTON FIBER (DUF761)"/>
    <property type="match status" value="1"/>
</dbReference>
<gene>
    <name evidence="4" type="ORF">C3L33_19322</name>
</gene>
<comment type="caution">
    <text evidence="4">The sequence shown here is derived from an EMBL/GenBank/DDBJ whole genome shotgun (WGS) entry which is preliminary data.</text>
</comment>
<keyword evidence="2" id="KW-0812">Transmembrane</keyword>
<dbReference type="OrthoDB" id="1685070at2759"/>
<accession>A0A6A4KT91</accession>
<feature type="transmembrane region" description="Helical" evidence="2">
    <location>
        <begin position="12"/>
        <end position="34"/>
    </location>
</feature>
<keyword evidence="5" id="KW-1185">Reference proteome</keyword>
<reference evidence="4 5" key="1">
    <citation type="journal article" date="2019" name="Genome Biol. Evol.">
        <title>The Rhododendron genome and chromosomal organization provide insight into shared whole-genome duplications across the heath family (Ericaceae).</title>
        <authorList>
            <person name="Soza V.L."/>
            <person name="Lindsley D."/>
            <person name="Waalkes A."/>
            <person name="Ramage E."/>
            <person name="Patwardhan R.P."/>
            <person name="Burton J.N."/>
            <person name="Adey A."/>
            <person name="Kumar A."/>
            <person name="Qiu R."/>
            <person name="Shendure J."/>
            <person name="Hall B."/>
        </authorList>
    </citation>
    <scope>NUCLEOTIDE SEQUENCE [LARGE SCALE GENOMIC DNA]</scope>
    <source>
        <strain evidence="4">RSF 1966-606</strain>
    </source>
</reference>
<evidence type="ECO:0000259" key="3">
    <source>
        <dbReference type="Pfam" id="PF14364"/>
    </source>
</evidence>
<dbReference type="EMBL" id="QEFC01003388">
    <property type="protein sequence ID" value="KAE9448780.1"/>
    <property type="molecule type" value="Genomic_DNA"/>
</dbReference>